<sequence>MATLEIRNLRAGYGDISVLHDVSIQVNKGEFVSIVGSNRAGETALLRTISGLIEPFSGEIIFNDETIHGLPPYKIVAKGVVHVLEARQLFNFLTVE</sequence>
<dbReference type="GO" id="GO:0015807">
    <property type="term" value="P:L-amino acid transport"/>
    <property type="evidence" value="ECO:0007669"/>
    <property type="project" value="TreeGrafter"/>
</dbReference>
<dbReference type="GO" id="GO:0015658">
    <property type="term" value="F:branched-chain amino acid transmembrane transporter activity"/>
    <property type="evidence" value="ECO:0007669"/>
    <property type="project" value="TreeGrafter"/>
</dbReference>
<proteinExistence type="inferred from homology"/>
<organism evidence="5">
    <name type="scientific">marine sediment metagenome</name>
    <dbReference type="NCBI Taxonomy" id="412755"/>
    <lineage>
        <taxon>unclassified sequences</taxon>
        <taxon>metagenomes</taxon>
        <taxon>ecological metagenomes</taxon>
    </lineage>
</organism>
<dbReference type="PANTHER" id="PTHR43820:SF4">
    <property type="entry name" value="HIGH-AFFINITY BRANCHED-CHAIN AMINO ACID TRANSPORT ATP-BINDING PROTEIN LIVF"/>
    <property type="match status" value="1"/>
</dbReference>
<dbReference type="InterPro" id="IPR052156">
    <property type="entry name" value="BCAA_Transport_ATP-bd_LivF"/>
</dbReference>
<dbReference type="AlphaFoldDB" id="X1R2Y3"/>
<name>X1R2Y3_9ZZZZ</name>
<dbReference type="InterPro" id="IPR003439">
    <property type="entry name" value="ABC_transporter-like_ATP-bd"/>
</dbReference>
<evidence type="ECO:0000256" key="1">
    <source>
        <dbReference type="ARBA" id="ARBA00005417"/>
    </source>
</evidence>
<dbReference type="Pfam" id="PF00005">
    <property type="entry name" value="ABC_tran"/>
    <property type="match status" value="1"/>
</dbReference>
<gene>
    <name evidence="5" type="ORF">S12H4_15965</name>
</gene>
<keyword evidence="2" id="KW-0813">Transport</keyword>
<dbReference type="InterPro" id="IPR027417">
    <property type="entry name" value="P-loop_NTPase"/>
</dbReference>
<reference evidence="5" key="1">
    <citation type="journal article" date="2014" name="Front. Microbiol.">
        <title>High frequency of phylogenetically diverse reductive dehalogenase-homologous genes in deep subseafloor sedimentary metagenomes.</title>
        <authorList>
            <person name="Kawai M."/>
            <person name="Futagami T."/>
            <person name="Toyoda A."/>
            <person name="Takaki Y."/>
            <person name="Nishi S."/>
            <person name="Hori S."/>
            <person name="Arai W."/>
            <person name="Tsubouchi T."/>
            <person name="Morono Y."/>
            <person name="Uchiyama I."/>
            <person name="Ito T."/>
            <person name="Fujiyama A."/>
            <person name="Inagaki F."/>
            <person name="Takami H."/>
        </authorList>
    </citation>
    <scope>NUCLEOTIDE SEQUENCE</scope>
    <source>
        <strain evidence="5">Expedition CK06-06</strain>
    </source>
</reference>
<dbReference type="EMBL" id="BARW01007700">
    <property type="protein sequence ID" value="GAI75102.1"/>
    <property type="molecule type" value="Genomic_DNA"/>
</dbReference>
<evidence type="ECO:0000256" key="3">
    <source>
        <dbReference type="ARBA" id="ARBA00022970"/>
    </source>
</evidence>
<keyword evidence="3" id="KW-0029">Amino-acid transport</keyword>
<protein>
    <recommendedName>
        <fullName evidence="4">ABC transporter domain-containing protein</fullName>
    </recommendedName>
</protein>
<dbReference type="SUPFAM" id="SSF52540">
    <property type="entry name" value="P-loop containing nucleoside triphosphate hydrolases"/>
    <property type="match status" value="1"/>
</dbReference>
<dbReference type="GO" id="GO:0016887">
    <property type="term" value="F:ATP hydrolysis activity"/>
    <property type="evidence" value="ECO:0007669"/>
    <property type="project" value="InterPro"/>
</dbReference>
<feature type="domain" description="ABC transporter" evidence="4">
    <location>
        <begin position="19"/>
        <end position="95"/>
    </location>
</feature>
<dbReference type="PANTHER" id="PTHR43820">
    <property type="entry name" value="HIGH-AFFINITY BRANCHED-CHAIN AMINO ACID TRANSPORT ATP-BINDING PROTEIN LIVF"/>
    <property type="match status" value="1"/>
</dbReference>
<dbReference type="Gene3D" id="3.40.50.300">
    <property type="entry name" value="P-loop containing nucleotide triphosphate hydrolases"/>
    <property type="match status" value="1"/>
</dbReference>
<comment type="similarity">
    <text evidence="1">Belongs to the ABC transporter superfamily.</text>
</comment>
<evidence type="ECO:0000256" key="2">
    <source>
        <dbReference type="ARBA" id="ARBA00022448"/>
    </source>
</evidence>
<comment type="caution">
    <text evidence="5">The sequence shown here is derived from an EMBL/GenBank/DDBJ whole genome shotgun (WGS) entry which is preliminary data.</text>
</comment>
<evidence type="ECO:0000259" key="4">
    <source>
        <dbReference type="Pfam" id="PF00005"/>
    </source>
</evidence>
<dbReference type="GO" id="GO:0005524">
    <property type="term" value="F:ATP binding"/>
    <property type="evidence" value="ECO:0007669"/>
    <property type="project" value="InterPro"/>
</dbReference>
<accession>X1R2Y3</accession>
<evidence type="ECO:0000313" key="5">
    <source>
        <dbReference type="EMBL" id="GAI75102.1"/>
    </source>
</evidence>